<proteinExistence type="inferred from homology"/>
<evidence type="ECO:0000256" key="13">
    <source>
        <dbReference type="ARBA" id="ARBA00023211"/>
    </source>
</evidence>
<feature type="binding site" evidence="14 15">
    <location>
        <position position="124"/>
    </location>
    <ligand>
        <name>a divalent metal cation</name>
        <dbReference type="ChEBI" id="CHEBI:60240"/>
    </ligand>
</feature>
<feature type="binding site" evidence="14 15">
    <location>
        <position position="28"/>
    </location>
    <ligand>
        <name>a divalent metal cation</name>
        <dbReference type="ChEBI" id="CHEBI:60240"/>
    </ligand>
</feature>
<evidence type="ECO:0000256" key="4">
    <source>
        <dbReference type="ARBA" id="ARBA00004496"/>
    </source>
</evidence>
<dbReference type="PROSITE" id="PS51975">
    <property type="entry name" value="RNASE_H_2"/>
    <property type="match status" value="1"/>
</dbReference>
<dbReference type="GO" id="GO:0003723">
    <property type="term" value="F:RNA binding"/>
    <property type="evidence" value="ECO:0007669"/>
    <property type="project" value="UniProtKB-UniRule"/>
</dbReference>
<evidence type="ECO:0000256" key="3">
    <source>
        <dbReference type="ARBA" id="ARBA00004065"/>
    </source>
</evidence>
<evidence type="ECO:0000256" key="1">
    <source>
        <dbReference type="ARBA" id="ARBA00000077"/>
    </source>
</evidence>
<keyword evidence="13 14" id="KW-0464">Manganese</keyword>
<sequence>MLGSRQAWYSRARFDSAMAGSLTIAGVDEVGRGCLAGPVVAAAVVLPLEEDASLDLIGVTDSKKLTSKRRQELAKLIRQRAVSIGIGEVSSREIDELNILRATQLAMGRALAKLDVPVELALIDGHVPASTHLACLPVIGGDMRSLSIAAASIVAKVYRDEWMIRLHREYPQYGFDSHVGYATKLHLNALREYGITPYHRLTFAPVRACLADRRMEESG</sequence>
<dbReference type="SUPFAM" id="SSF53098">
    <property type="entry name" value="Ribonuclease H-like"/>
    <property type="match status" value="1"/>
</dbReference>
<evidence type="ECO:0000256" key="12">
    <source>
        <dbReference type="ARBA" id="ARBA00022801"/>
    </source>
</evidence>
<dbReference type="GO" id="GO:0032299">
    <property type="term" value="C:ribonuclease H2 complex"/>
    <property type="evidence" value="ECO:0007669"/>
    <property type="project" value="TreeGrafter"/>
</dbReference>
<dbReference type="EC" id="3.1.26.4" evidence="6 14"/>
<keyword evidence="19" id="KW-1185">Reference proteome</keyword>
<dbReference type="CDD" id="cd07182">
    <property type="entry name" value="RNase_HII_bacteria_HII_like"/>
    <property type="match status" value="1"/>
</dbReference>
<protein>
    <recommendedName>
        <fullName evidence="7 14">Ribonuclease HII</fullName>
        <shortName evidence="14">RNase HII</shortName>
        <ecNumber evidence="6 14">3.1.26.4</ecNumber>
    </recommendedName>
</protein>
<dbReference type="PANTHER" id="PTHR10954:SF18">
    <property type="entry name" value="RIBONUCLEASE HII"/>
    <property type="match status" value="1"/>
</dbReference>
<name>A0A1H2SE94_9BACL</name>
<evidence type="ECO:0000256" key="7">
    <source>
        <dbReference type="ARBA" id="ARBA00019179"/>
    </source>
</evidence>
<evidence type="ECO:0000256" key="11">
    <source>
        <dbReference type="ARBA" id="ARBA00022759"/>
    </source>
</evidence>
<dbReference type="InterPro" id="IPR001352">
    <property type="entry name" value="RNase_HII/HIII"/>
</dbReference>
<gene>
    <name evidence="14" type="primary">rnhB</name>
    <name evidence="18" type="ORF">SAMN04489725_10423</name>
</gene>
<comment type="catalytic activity">
    <reaction evidence="1 14 15 16">
        <text>Endonucleolytic cleavage to 5'-phosphomonoester.</text>
        <dbReference type="EC" id="3.1.26.4"/>
    </reaction>
</comment>
<organism evidence="18 19">
    <name type="scientific">Alicyclobacillus hesperidum</name>
    <dbReference type="NCBI Taxonomy" id="89784"/>
    <lineage>
        <taxon>Bacteria</taxon>
        <taxon>Bacillati</taxon>
        <taxon>Bacillota</taxon>
        <taxon>Bacilli</taxon>
        <taxon>Bacillales</taxon>
        <taxon>Alicyclobacillaceae</taxon>
        <taxon>Alicyclobacillus</taxon>
    </lineage>
</organism>
<keyword evidence="12 14" id="KW-0378">Hydrolase</keyword>
<dbReference type="AlphaFoldDB" id="A0A1H2SE94"/>
<comment type="cofactor">
    <cofactor evidence="2">
        <name>Mg(2+)</name>
        <dbReference type="ChEBI" id="CHEBI:18420"/>
    </cofactor>
</comment>
<evidence type="ECO:0000256" key="5">
    <source>
        <dbReference type="ARBA" id="ARBA00007383"/>
    </source>
</evidence>
<keyword evidence="8 14" id="KW-0963">Cytoplasm</keyword>
<evidence type="ECO:0000256" key="10">
    <source>
        <dbReference type="ARBA" id="ARBA00022723"/>
    </source>
</evidence>
<dbReference type="STRING" id="89784.SAMN04489725_10423"/>
<dbReference type="InterPro" id="IPR024567">
    <property type="entry name" value="RNase_HII/HIII_dom"/>
</dbReference>
<dbReference type="HAMAP" id="MF_00052_B">
    <property type="entry name" value="RNase_HII_B"/>
    <property type="match status" value="1"/>
</dbReference>
<evidence type="ECO:0000256" key="2">
    <source>
        <dbReference type="ARBA" id="ARBA00001946"/>
    </source>
</evidence>
<dbReference type="InterPro" id="IPR022898">
    <property type="entry name" value="RNase_HII"/>
</dbReference>
<dbReference type="InterPro" id="IPR036397">
    <property type="entry name" value="RNaseH_sf"/>
</dbReference>
<comment type="cofactor">
    <cofactor evidence="14 15">
        <name>Mn(2+)</name>
        <dbReference type="ChEBI" id="CHEBI:29035"/>
    </cofactor>
    <cofactor evidence="14 15">
        <name>Mg(2+)</name>
        <dbReference type="ChEBI" id="CHEBI:18420"/>
    </cofactor>
    <text evidence="14 15">Manganese or magnesium. Binds 1 divalent metal ion per monomer in the absence of substrate. May bind a second metal ion after substrate binding.</text>
</comment>
<dbReference type="Proteomes" id="UP000182589">
    <property type="component" value="Unassembled WGS sequence"/>
</dbReference>
<evidence type="ECO:0000313" key="19">
    <source>
        <dbReference type="Proteomes" id="UP000182589"/>
    </source>
</evidence>
<keyword evidence="9 14" id="KW-0540">Nuclease</keyword>
<feature type="domain" description="RNase H type-2" evidence="17">
    <location>
        <begin position="22"/>
        <end position="215"/>
    </location>
</feature>
<dbReference type="GO" id="GO:0043137">
    <property type="term" value="P:DNA replication, removal of RNA primer"/>
    <property type="evidence" value="ECO:0007669"/>
    <property type="project" value="TreeGrafter"/>
</dbReference>
<evidence type="ECO:0000256" key="15">
    <source>
        <dbReference type="PROSITE-ProRule" id="PRU01319"/>
    </source>
</evidence>
<dbReference type="InterPro" id="IPR012337">
    <property type="entry name" value="RNaseH-like_sf"/>
</dbReference>
<dbReference type="GO" id="GO:0030145">
    <property type="term" value="F:manganese ion binding"/>
    <property type="evidence" value="ECO:0007669"/>
    <property type="project" value="UniProtKB-UniRule"/>
</dbReference>
<evidence type="ECO:0000259" key="17">
    <source>
        <dbReference type="PROSITE" id="PS51975"/>
    </source>
</evidence>
<dbReference type="GO" id="GO:0004523">
    <property type="term" value="F:RNA-DNA hybrid ribonuclease activity"/>
    <property type="evidence" value="ECO:0007669"/>
    <property type="project" value="UniProtKB-UniRule"/>
</dbReference>
<evidence type="ECO:0000256" key="8">
    <source>
        <dbReference type="ARBA" id="ARBA00022490"/>
    </source>
</evidence>
<dbReference type="PANTHER" id="PTHR10954">
    <property type="entry name" value="RIBONUCLEASE H2 SUBUNIT A"/>
    <property type="match status" value="1"/>
</dbReference>
<evidence type="ECO:0000313" key="18">
    <source>
        <dbReference type="EMBL" id="SDW29847.1"/>
    </source>
</evidence>
<dbReference type="Pfam" id="PF01351">
    <property type="entry name" value="RNase_HII"/>
    <property type="match status" value="1"/>
</dbReference>
<evidence type="ECO:0000256" key="6">
    <source>
        <dbReference type="ARBA" id="ARBA00012180"/>
    </source>
</evidence>
<evidence type="ECO:0000256" key="14">
    <source>
        <dbReference type="HAMAP-Rule" id="MF_00052"/>
    </source>
</evidence>
<keyword evidence="11 14" id="KW-0255">Endonuclease</keyword>
<dbReference type="Gene3D" id="3.30.420.10">
    <property type="entry name" value="Ribonuclease H-like superfamily/Ribonuclease H"/>
    <property type="match status" value="1"/>
</dbReference>
<feature type="binding site" evidence="14 15">
    <location>
        <position position="29"/>
    </location>
    <ligand>
        <name>a divalent metal cation</name>
        <dbReference type="ChEBI" id="CHEBI:60240"/>
    </ligand>
</feature>
<keyword evidence="10 14" id="KW-0479">Metal-binding</keyword>
<evidence type="ECO:0000256" key="16">
    <source>
        <dbReference type="RuleBase" id="RU003515"/>
    </source>
</evidence>
<evidence type="ECO:0000256" key="9">
    <source>
        <dbReference type="ARBA" id="ARBA00022722"/>
    </source>
</evidence>
<dbReference type="GO" id="GO:0005737">
    <property type="term" value="C:cytoplasm"/>
    <property type="evidence" value="ECO:0007669"/>
    <property type="project" value="UniProtKB-SubCell"/>
</dbReference>
<dbReference type="EMBL" id="FNOJ01000004">
    <property type="protein sequence ID" value="SDW29847.1"/>
    <property type="molecule type" value="Genomic_DNA"/>
</dbReference>
<comment type="similarity">
    <text evidence="5 14 16">Belongs to the RNase HII family.</text>
</comment>
<accession>A0A1H2SE94</accession>
<dbReference type="NCBIfam" id="NF000595">
    <property type="entry name" value="PRK00015.1-3"/>
    <property type="match status" value="1"/>
</dbReference>
<reference evidence="19" key="1">
    <citation type="submission" date="2016-10" db="EMBL/GenBank/DDBJ databases">
        <authorList>
            <person name="Varghese N."/>
        </authorList>
    </citation>
    <scope>NUCLEOTIDE SEQUENCE [LARGE SCALE GENOMIC DNA]</scope>
    <source>
        <strain evidence="19">DSM 12489</strain>
    </source>
</reference>
<dbReference type="RefSeq" id="WP_074692196.1">
    <property type="nucleotide sequence ID" value="NZ_FNOJ01000004.1"/>
</dbReference>
<comment type="subcellular location">
    <subcellularLocation>
        <location evidence="4 14">Cytoplasm</location>
    </subcellularLocation>
</comment>
<dbReference type="GO" id="GO:0006298">
    <property type="term" value="P:mismatch repair"/>
    <property type="evidence" value="ECO:0007669"/>
    <property type="project" value="TreeGrafter"/>
</dbReference>
<comment type="function">
    <text evidence="3 14 16">Endonuclease that specifically degrades the RNA of RNA-DNA hybrids.</text>
</comment>
<dbReference type="NCBIfam" id="NF000594">
    <property type="entry name" value="PRK00015.1-1"/>
    <property type="match status" value="1"/>
</dbReference>